<feature type="compositionally biased region" description="Acidic residues" evidence="1">
    <location>
        <begin position="305"/>
        <end position="315"/>
    </location>
</feature>
<name>A0AA40K2M3_9PEZI</name>
<dbReference type="EMBL" id="JAUKUD010000005">
    <property type="protein sequence ID" value="KAK0743402.1"/>
    <property type="molecule type" value="Genomic_DNA"/>
</dbReference>
<reference evidence="2" key="1">
    <citation type="submission" date="2023-06" db="EMBL/GenBank/DDBJ databases">
        <title>Genome-scale phylogeny and comparative genomics of the fungal order Sordariales.</title>
        <authorList>
            <consortium name="Lawrence Berkeley National Laboratory"/>
            <person name="Hensen N."/>
            <person name="Bonometti L."/>
            <person name="Westerberg I."/>
            <person name="Brannstrom I.O."/>
            <person name="Guillou S."/>
            <person name="Cros-Aarteil S."/>
            <person name="Calhoun S."/>
            <person name="Haridas S."/>
            <person name="Kuo A."/>
            <person name="Mondo S."/>
            <person name="Pangilinan J."/>
            <person name="Riley R."/>
            <person name="LaButti K."/>
            <person name="Andreopoulos B."/>
            <person name="Lipzen A."/>
            <person name="Chen C."/>
            <person name="Yanf M."/>
            <person name="Daum C."/>
            <person name="Ng V."/>
            <person name="Clum A."/>
            <person name="Steindorff A."/>
            <person name="Ohm R."/>
            <person name="Martin F."/>
            <person name="Silar P."/>
            <person name="Natvig D."/>
            <person name="Lalanne C."/>
            <person name="Gautier V."/>
            <person name="Ament-velasquez S.L."/>
            <person name="Kruys A."/>
            <person name="Hutchinson M.I."/>
            <person name="Powell A.J."/>
            <person name="Barry K."/>
            <person name="Miller A.N."/>
            <person name="Grigoriev I.V."/>
            <person name="Debuchy R."/>
            <person name="Gladieux P."/>
            <person name="Thoren M.H."/>
            <person name="Johannesson H."/>
        </authorList>
    </citation>
    <scope>NUCLEOTIDE SEQUENCE</scope>
    <source>
        <strain evidence="2">SMH3187-1</strain>
    </source>
</reference>
<feature type="compositionally biased region" description="Low complexity" evidence="1">
    <location>
        <begin position="227"/>
        <end position="250"/>
    </location>
</feature>
<evidence type="ECO:0000313" key="2">
    <source>
        <dbReference type="EMBL" id="KAK0743402.1"/>
    </source>
</evidence>
<gene>
    <name evidence="2" type="ORF">B0T18DRAFT_415153</name>
</gene>
<feature type="compositionally biased region" description="Polar residues" evidence="1">
    <location>
        <begin position="257"/>
        <end position="266"/>
    </location>
</feature>
<evidence type="ECO:0000313" key="3">
    <source>
        <dbReference type="Proteomes" id="UP001172155"/>
    </source>
</evidence>
<keyword evidence="3" id="KW-1185">Reference proteome</keyword>
<dbReference type="Proteomes" id="UP001172155">
    <property type="component" value="Unassembled WGS sequence"/>
</dbReference>
<feature type="compositionally biased region" description="Low complexity" evidence="1">
    <location>
        <begin position="199"/>
        <end position="210"/>
    </location>
</feature>
<accession>A0AA40K2M3</accession>
<feature type="compositionally biased region" description="Polar residues" evidence="1">
    <location>
        <begin position="170"/>
        <end position="191"/>
    </location>
</feature>
<dbReference type="AlphaFoldDB" id="A0AA40K2M3"/>
<organism evidence="2 3">
    <name type="scientific">Schizothecium vesticola</name>
    <dbReference type="NCBI Taxonomy" id="314040"/>
    <lineage>
        <taxon>Eukaryota</taxon>
        <taxon>Fungi</taxon>
        <taxon>Dikarya</taxon>
        <taxon>Ascomycota</taxon>
        <taxon>Pezizomycotina</taxon>
        <taxon>Sordariomycetes</taxon>
        <taxon>Sordariomycetidae</taxon>
        <taxon>Sordariales</taxon>
        <taxon>Schizotheciaceae</taxon>
        <taxon>Schizothecium</taxon>
    </lineage>
</organism>
<proteinExistence type="predicted"/>
<evidence type="ECO:0000256" key="1">
    <source>
        <dbReference type="SAM" id="MobiDB-lite"/>
    </source>
</evidence>
<feature type="region of interest" description="Disordered" evidence="1">
    <location>
        <begin position="158"/>
        <end position="315"/>
    </location>
</feature>
<sequence length="315" mass="34012">MASLGPPKKPGEIEENGVGNAEFNQGESRFQFAHEILQVYELNNPVPLAEMKKFGLGQGAPPRWRYVPPAIVGKLLGNLRCALFGEGYLEDEEDLLVDEDPLLEEDPLLAKTQDGPAEEEADDADVTISQELAEQIRSDIIQQTQVYFSHTMQHEVIPASQDLPTAAGRRTSTATPKSAVTPTARPSSRIQATVPATARRSSSRIQSQKQRSQEVQKTPSTVRRRVVTASQATTASNASSPNVSSEKSSVPRPPNDSGMSSSQTEGLGSDTPIRLPNVGLSGGSSQGMMLDSLLVDDVRPPPEILDSDGDDDDYY</sequence>
<comment type="caution">
    <text evidence="2">The sequence shown here is derived from an EMBL/GenBank/DDBJ whole genome shotgun (WGS) entry which is preliminary data.</text>
</comment>
<protein>
    <submittedName>
        <fullName evidence="2">Uncharacterized protein</fullName>
    </submittedName>
</protein>